<dbReference type="Proteomes" id="UP000064921">
    <property type="component" value="Chromosome"/>
</dbReference>
<dbReference type="AlphaFoldDB" id="A0A0U3P0W7"/>
<accession>A0A0U3P0W7</accession>
<dbReference type="KEGG" id="pphr:APZ00_04880"/>
<evidence type="ECO:0000313" key="2">
    <source>
        <dbReference type="Proteomes" id="UP000064921"/>
    </source>
</evidence>
<evidence type="ECO:0000313" key="1">
    <source>
        <dbReference type="EMBL" id="ALV26498.1"/>
    </source>
</evidence>
<dbReference type="RefSeq" id="WP_058898229.1">
    <property type="nucleotide sequence ID" value="NZ_CP013068.1"/>
</dbReference>
<reference evidence="1 2" key="1">
    <citation type="submission" date="2015-10" db="EMBL/GenBank/DDBJ databases">
        <title>The world's first case of liver abscess caused by Pannonibacter phragmitetus.</title>
        <authorList>
            <person name="Ming D."/>
            <person name="Wang M."/>
            <person name="Zhou Y."/>
            <person name="Jiang T."/>
            <person name="Hu S."/>
        </authorList>
    </citation>
    <scope>NUCLEOTIDE SEQUENCE [LARGE SCALE GENOMIC DNA]</scope>
    <source>
        <strain evidence="1 2">31801</strain>
    </source>
</reference>
<gene>
    <name evidence="1" type="ORF">APZ00_04880</name>
</gene>
<name>A0A0U3P0W7_9HYPH</name>
<sequence>MEKPKAPKGNEAREAIDSLGGYVYQLYQSALAWMDLNDDEFLFLEVAEDYTVVARDALQGTQVKRTSGAVTINSADIIASIDSFVELQTRNPQPATRSPP</sequence>
<protein>
    <submittedName>
        <fullName evidence="1">Uncharacterized protein</fullName>
    </submittedName>
</protein>
<organism evidence="1 2">
    <name type="scientific">Pannonibacter phragmitetus</name>
    <dbReference type="NCBI Taxonomy" id="121719"/>
    <lineage>
        <taxon>Bacteria</taxon>
        <taxon>Pseudomonadati</taxon>
        <taxon>Pseudomonadota</taxon>
        <taxon>Alphaproteobacteria</taxon>
        <taxon>Hyphomicrobiales</taxon>
        <taxon>Stappiaceae</taxon>
        <taxon>Pannonibacter</taxon>
    </lineage>
</organism>
<proteinExistence type="predicted"/>
<keyword evidence="2" id="KW-1185">Reference proteome</keyword>
<dbReference type="EMBL" id="CP013068">
    <property type="protein sequence ID" value="ALV26498.1"/>
    <property type="molecule type" value="Genomic_DNA"/>
</dbReference>